<dbReference type="RefSeq" id="WP_190297345.1">
    <property type="nucleotide sequence ID" value="NZ_CP061172.1"/>
</dbReference>
<dbReference type="AlphaFoldDB" id="A0A7H0Y2Y7"/>
<proteinExistence type="predicted"/>
<reference evidence="1 2" key="1">
    <citation type="submission" date="2020-09" db="EMBL/GenBank/DDBJ databases">
        <title>Characterization of Paenibacillus peoriae strain ZF390 with broad-spectrum antimicrobial activity as a potential biocontrol agent.</title>
        <authorList>
            <person name="Li L."/>
            <person name="Zhao Y."/>
            <person name="Li B."/>
            <person name="Xie X."/>
        </authorList>
    </citation>
    <scope>NUCLEOTIDE SEQUENCE [LARGE SCALE GENOMIC DNA]</scope>
    <source>
        <strain evidence="1 2">ZF390</strain>
    </source>
</reference>
<evidence type="ECO:0000313" key="1">
    <source>
        <dbReference type="EMBL" id="QNR65445.1"/>
    </source>
</evidence>
<dbReference type="EMBL" id="CP061172">
    <property type="protein sequence ID" value="QNR65445.1"/>
    <property type="molecule type" value="Genomic_DNA"/>
</dbReference>
<accession>A0A7H0Y2Y7</accession>
<sequence>MKIYKNTDLRADKTFEAIRQFAGFWNDESKEYKNAIVYHLENNKPTDEMIKMLNVLKGNTEEELIYSSPNFNFKIQVKKWEINIV</sequence>
<organism evidence="1 2">
    <name type="scientific">Paenibacillus peoriae</name>
    <dbReference type="NCBI Taxonomy" id="59893"/>
    <lineage>
        <taxon>Bacteria</taxon>
        <taxon>Bacillati</taxon>
        <taxon>Bacillota</taxon>
        <taxon>Bacilli</taxon>
        <taxon>Bacillales</taxon>
        <taxon>Paenibacillaceae</taxon>
        <taxon>Paenibacillus</taxon>
    </lineage>
</organism>
<gene>
    <name evidence="1" type="ORF">IAQ67_16250</name>
</gene>
<evidence type="ECO:0000313" key="2">
    <source>
        <dbReference type="Proteomes" id="UP000516384"/>
    </source>
</evidence>
<protein>
    <submittedName>
        <fullName evidence="1">Uncharacterized protein</fullName>
    </submittedName>
</protein>
<name>A0A7H0Y2Y7_9BACL</name>
<dbReference type="Proteomes" id="UP000516384">
    <property type="component" value="Chromosome"/>
</dbReference>